<protein>
    <submittedName>
        <fullName evidence="3">GerMN domain-containing protein</fullName>
    </submittedName>
</protein>
<dbReference type="EMBL" id="JAFFZS010000040">
    <property type="protein sequence ID" value="MBN0048501.1"/>
    <property type="molecule type" value="Genomic_DNA"/>
</dbReference>
<organism evidence="3 4">
    <name type="scientific">Streptomyces actuosus</name>
    <dbReference type="NCBI Taxonomy" id="1885"/>
    <lineage>
        <taxon>Bacteria</taxon>
        <taxon>Bacillati</taxon>
        <taxon>Actinomycetota</taxon>
        <taxon>Actinomycetes</taxon>
        <taxon>Kitasatosporales</taxon>
        <taxon>Streptomycetaceae</taxon>
        <taxon>Streptomyces</taxon>
    </lineage>
</organism>
<dbReference type="Proteomes" id="UP000788262">
    <property type="component" value="Unassembled WGS sequence"/>
</dbReference>
<evidence type="ECO:0000313" key="3">
    <source>
        <dbReference type="EMBL" id="MBN0048501.1"/>
    </source>
</evidence>
<keyword evidence="4" id="KW-1185">Reference proteome</keyword>
<comment type="caution">
    <text evidence="3">The sequence shown here is derived from an EMBL/GenBank/DDBJ whole genome shotgun (WGS) entry which is preliminary data.</text>
</comment>
<feature type="signal peptide" evidence="2">
    <location>
        <begin position="1"/>
        <end position="25"/>
    </location>
</feature>
<sequence length="212" mass="21995">MRPARRSTTPLLRRSLLSAALSVLSACGIAPTGVVGAGAAATGVRPTVQLYFVRDGALVVVPRTANGPVDAGNAVEMLLGGPTGPERLQGLTTELPRVPVEPQPPTPPPTRVPLVVDIRTHADTVTIELPRNLKSRLPHTAAYQLICTAAAAHLVSDPDIDAARVTLTGHTRTGRWRTEGSSTGCPRRTTPLGPSATPSALPGTVSGRPNRG</sequence>
<accession>A0ABS2VZU3</accession>
<evidence type="ECO:0000256" key="1">
    <source>
        <dbReference type="SAM" id="MobiDB-lite"/>
    </source>
</evidence>
<proteinExistence type="predicted"/>
<evidence type="ECO:0000313" key="4">
    <source>
        <dbReference type="Proteomes" id="UP000788262"/>
    </source>
</evidence>
<keyword evidence="2" id="KW-0732">Signal</keyword>
<name>A0ABS2VZU3_STRAS</name>
<reference evidence="3 4" key="1">
    <citation type="submission" date="2021-02" db="EMBL/GenBank/DDBJ databases">
        <title>Whole genome sequencing of Streptomyces actuosus VRA1.</title>
        <authorList>
            <person name="Sen G."/>
            <person name="Sen A."/>
        </authorList>
    </citation>
    <scope>NUCLEOTIDE SEQUENCE [LARGE SCALE GENOMIC DNA]</scope>
    <source>
        <strain evidence="3 4">VRA1</strain>
    </source>
</reference>
<gene>
    <name evidence="3" type="ORF">JS756_31275</name>
</gene>
<feature type="chain" id="PRO_5047407795" evidence="2">
    <location>
        <begin position="26"/>
        <end position="212"/>
    </location>
</feature>
<dbReference type="PROSITE" id="PS51257">
    <property type="entry name" value="PROKAR_LIPOPROTEIN"/>
    <property type="match status" value="1"/>
</dbReference>
<feature type="region of interest" description="Disordered" evidence="1">
    <location>
        <begin position="171"/>
        <end position="212"/>
    </location>
</feature>
<evidence type="ECO:0000256" key="2">
    <source>
        <dbReference type="SAM" id="SignalP"/>
    </source>
</evidence>
<dbReference type="RefSeq" id="WP_205386629.1">
    <property type="nucleotide sequence ID" value="NZ_JAFFZS010000040.1"/>
</dbReference>